<sequence>MSASTQGQNAVAHSALRVALTDLQTALSNASNAQVVLRFNVWHDQNLGEYCQRVTDRWLNELRWCLLNTAEGDLHARPRYVDGAESLWIDHEELLRRLQLSNRVPQTEAIVTFREASVQAKVAWNQFLGFWHQEDRSEQNDPSDNDSGFGDEDYESSPSAVNRPATQAST</sequence>
<dbReference type="EMBL" id="JASBWS010000038">
    <property type="protein sequence ID" value="KAJ9107089.1"/>
    <property type="molecule type" value="Genomic_DNA"/>
</dbReference>
<proteinExistence type="predicted"/>
<reference evidence="1" key="1">
    <citation type="submission" date="2023-04" db="EMBL/GenBank/DDBJ databases">
        <title>Draft Genome sequencing of Naganishia species isolated from polar environments using Oxford Nanopore Technology.</title>
        <authorList>
            <person name="Leo P."/>
            <person name="Venkateswaran K."/>
        </authorList>
    </citation>
    <scope>NUCLEOTIDE SEQUENCE</scope>
    <source>
        <strain evidence="1">MNA-CCFEE 5262</strain>
    </source>
</reference>
<dbReference type="Proteomes" id="UP001230649">
    <property type="component" value="Unassembled WGS sequence"/>
</dbReference>
<name>A0ACC2W7C3_9TREE</name>
<gene>
    <name evidence="1" type="ORF">QFC20_003814</name>
</gene>
<keyword evidence="2" id="KW-1185">Reference proteome</keyword>
<evidence type="ECO:0000313" key="2">
    <source>
        <dbReference type="Proteomes" id="UP001230649"/>
    </source>
</evidence>
<accession>A0ACC2W7C3</accession>
<evidence type="ECO:0000313" key="1">
    <source>
        <dbReference type="EMBL" id="KAJ9107089.1"/>
    </source>
</evidence>
<protein>
    <submittedName>
        <fullName evidence="1">Uncharacterized protein</fullName>
    </submittedName>
</protein>
<organism evidence="1 2">
    <name type="scientific">Naganishia adeliensis</name>
    <dbReference type="NCBI Taxonomy" id="92952"/>
    <lineage>
        <taxon>Eukaryota</taxon>
        <taxon>Fungi</taxon>
        <taxon>Dikarya</taxon>
        <taxon>Basidiomycota</taxon>
        <taxon>Agaricomycotina</taxon>
        <taxon>Tremellomycetes</taxon>
        <taxon>Filobasidiales</taxon>
        <taxon>Filobasidiaceae</taxon>
        <taxon>Naganishia</taxon>
    </lineage>
</organism>
<comment type="caution">
    <text evidence="1">The sequence shown here is derived from an EMBL/GenBank/DDBJ whole genome shotgun (WGS) entry which is preliminary data.</text>
</comment>